<keyword evidence="3 7" id="KW-0540">Nuclease</keyword>
<dbReference type="InterPro" id="IPR014721">
    <property type="entry name" value="Ribsml_uS5_D2-typ_fold_subgr"/>
</dbReference>
<keyword evidence="5 7" id="KW-0378">Hydrolase</keyword>
<dbReference type="Gene3D" id="3.30.230.10">
    <property type="match status" value="1"/>
</dbReference>
<sequence>MVSFSFPRQRRLLSAGDFRHVFDQACYKAYCPGLLLLAAPSQTEETRLGFVIGKKHVRLAVNRNRIKRVVRDSFRHHQHDLPPLDIIVLAVKGAANIDTQQLHGQLDKAWRQLCRKAQTKSHQDGQAPKTRNRAAKHQA</sequence>
<evidence type="ECO:0000256" key="2">
    <source>
        <dbReference type="ARBA" id="ARBA00022694"/>
    </source>
</evidence>
<dbReference type="GO" id="GO:0004526">
    <property type="term" value="F:ribonuclease P activity"/>
    <property type="evidence" value="ECO:0007669"/>
    <property type="project" value="UniProtKB-UniRule"/>
</dbReference>
<dbReference type="NCBIfam" id="TIGR00188">
    <property type="entry name" value="rnpA"/>
    <property type="match status" value="1"/>
</dbReference>
<dbReference type="Pfam" id="PF00825">
    <property type="entry name" value="Ribonuclease_P"/>
    <property type="match status" value="1"/>
</dbReference>
<comment type="similarity">
    <text evidence="7">Belongs to the RnpA family.</text>
</comment>
<reference evidence="10 11" key="1">
    <citation type="submission" date="2016-08" db="EMBL/GenBank/DDBJ databases">
        <authorList>
            <person name="Seilhamer J.J."/>
        </authorList>
    </citation>
    <scope>NUCLEOTIDE SEQUENCE [LARGE SCALE GENOMIC DNA]</scope>
    <source>
        <strain evidence="10 11">PH27A</strain>
    </source>
</reference>
<accession>A0A1E2VEX4</accession>
<dbReference type="PANTHER" id="PTHR33992">
    <property type="entry name" value="RIBONUCLEASE P PROTEIN COMPONENT"/>
    <property type="match status" value="1"/>
</dbReference>
<evidence type="ECO:0000256" key="6">
    <source>
        <dbReference type="ARBA" id="ARBA00022884"/>
    </source>
</evidence>
<evidence type="ECO:0000256" key="8">
    <source>
        <dbReference type="NCBIfam" id="TIGR00188"/>
    </source>
</evidence>
<dbReference type="STRING" id="197479.BFW38_15790"/>
<keyword evidence="4 7" id="KW-0255">Endonuclease</keyword>
<comment type="subunit">
    <text evidence="7">Consists of a catalytic RNA component (M1 or rnpB) and a protein subunit.</text>
</comment>
<comment type="function">
    <text evidence="1 7">RNaseP catalyzes the removal of the 5'-leader sequence from pre-tRNA to produce the mature 5'-terminus. It can also cleave other RNA substrates such as 4.5S RNA. The protein component plays an auxiliary but essential role in vivo by binding to the 5'-leader sequence and broadening the substrate specificity of the ribozyme.</text>
</comment>
<evidence type="ECO:0000313" key="10">
    <source>
        <dbReference type="EMBL" id="ODC05527.1"/>
    </source>
</evidence>
<feature type="region of interest" description="Disordered" evidence="9">
    <location>
        <begin position="117"/>
        <end position="139"/>
    </location>
</feature>
<evidence type="ECO:0000256" key="4">
    <source>
        <dbReference type="ARBA" id="ARBA00022759"/>
    </source>
</evidence>
<keyword evidence="11" id="KW-1185">Reference proteome</keyword>
<evidence type="ECO:0000256" key="3">
    <source>
        <dbReference type="ARBA" id="ARBA00022722"/>
    </source>
</evidence>
<evidence type="ECO:0000256" key="9">
    <source>
        <dbReference type="SAM" id="MobiDB-lite"/>
    </source>
</evidence>
<dbReference type="GO" id="GO:0000049">
    <property type="term" value="F:tRNA binding"/>
    <property type="evidence" value="ECO:0007669"/>
    <property type="project" value="UniProtKB-UniRule"/>
</dbReference>
<dbReference type="EMBL" id="MDTQ01000001">
    <property type="protein sequence ID" value="ODC05527.1"/>
    <property type="molecule type" value="Genomic_DNA"/>
</dbReference>
<evidence type="ECO:0000256" key="7">
    <source>
        <dbReference type="HAMAP-Rule" id="MF_00227"/>
    </source>
</evidence>
<feature type="compositionally biased region" description="Basic residues" evidence="9">
    <location>
        <begin position="130"/>
        <end position="139"/>
    </location>
</feature>
<comment type="caution">
    <text evidence="10">The sequence shown here is derived from an EMBL/GenBank/DDBJ whole genome shotgun (WGS) entry which is preliminary data.</text>
</comment>
<dbReference type="GO" id="GO:0030677">
    <property type="term" value="C:ribonuclease P complex"/>
    <property type="evidence" value="ECO:0007669"/>
    <property type="project" value="TreeGrafter"/>
</dbReference>
<dbReference type="OrthoDB" id="9796422at2"/>
<comment type="catalytic activity">
    <reaction evidence="7">
        <text>Endonucleolytic cleavage of RNA, removing 5'-extranucleotides from tRNA precursor.</text>
        <dbReference type="EC" id="3.1.26.5"/>
    </reaction>
</comment>
<dbReference type="InterPro" id="IPR020568">
    <property type="entry name" value="Ribosomal_Su5_D2-typ_SF"/>
</dbReference>
<dbReference type="PANTHER" id="PTHR33992:SF1">
    <property type="entry name" value="RIBONUCLEASE P PROTEIN COMPONENT"/>
    <property type="match status" value="1"/>
</dbReference>
<keyword evidence="2 7" id="KW-0819">tRNA processing</keyword>
<dbReference type="HAMAP" id="MF_00227">
    <property type="entry name" value="RNase_P"/>
    <property type="match status" value="1"/>
</dbReference>
<dbReference type="InterPro" id="IPR000100">
    <property type="entry name" value="RNase_P"/>
</dbReference>
<dbReference type="Proteomes" id="UP000094291">
    <property type="component" value="Unassembled WGS sequence"/>
</dbReference>
<dbReference type="InterPro" id="IPR020539">
    <property type="entry name" value="RNase_P_CS"/>
</dbReference>
<evidence type="ECO:0000313" key="11">
    <source>
        <dbReference type="Proteomes" id="UP000094291"/>
    </source>
</evidence>
<organism evidence="10 11">
    <name type="scientific">Terasakiispira papahanaumokuakeensis</name>
    <dbReference type="NCBI Taxonomy" id="197479"/>
    <lineage>
        <taxon>Bacteria</taxon>
        <taxon>Pseudomonadati</taxon>
        <taxon>Pseudomonadota</taxon>
        <taxon>Gammaproteobacteria</taxon>
        <taxon>Oceanospirillales</taxon>
        <taxon>Terasakiispira</taxon>
    </lineage>
</organism>
<dbReference type="PROSITE" id="PS00648">
    <property type="entry name" value="RIBONUCLEASE_P"/>
    <property type="match status" value="1"/>
</dbReference>
<protein>
    <recommendedName>
        <fullName evidence="7 8">Ribonuclease P protein component</fullName>
        <shortName evidence="7">RNase P protein</shortName>
        <shortName evidence="7">RNaseP protein</shortName>
        <ecNumber evidence="7 8">3.1.26.5</ecNumber>
    </recommendedName>
    <alternativeName>
        <fullName evidence="7">Protein C5</fullName>
    </alternativeName>
</protein>
<gene>
    <name evidence="7" type="primary">rnpA</name>
    <name evidence="10" type="ORF">BFW38_15790</name>
</gene>
<dbReference type="AlphaFoldDB" id="A0A1E2VEX4"/>
<evidence type="ECO:0000256" key="5">
    <source>
        <dbReference type="ARBA" id="ARBA00022801"/>
    </source>
</evidence>
<keyword evidence="6 7" id="KW-0694">RNA-binding</keyword>
<dbReference type="EC" id="3.1.26.5" evidence="7 8"/>
<dbReference type="GO" id="GO:0001682">
    <property type="term" value="P:tRNA 5'-leader removal"/>
    <property type="evidence" value="ECO:0007669"/>
    <property type="project" value="UniProtKB-UniRule"/>
</dbReference>
<evidence type="ECO:0000256" key="1">
    <source>
        <dbReference type="ARBA" id="ARBA00002663"/>
    </source>
</evidence>
<dbReference type="SUPFAM" id="SSF54211">
    <property type="entry name" value="Ribosomal protein S5 domain 2-like"/>
    <property type="match status" value="1"/>
</dbReference>
<name>A0A1E2VEX4_9GAMM</name>
<dbReference type="GO" id="GO:0042781">
    <property type="term" value="F:3'-tRNA processing endoribonuclease activity"/>
    <property type="evidence" value="ECO:0007669"/>
    <property type="project" value="TreeGrafter"/>
</dbReference>
<proteinExistence type="inferred from homology"/>